<sequence length="120" mass="13934">MLLIPRGKPRRRKELVPSPLLPRHPATFYQVFCAISGDDPTNPREVQTMMMTFRMLRSFSFPSVAWNVVHDAVGSRKKNIVCPLSLLIPTANHLLGLAHFDWMRDFWWTEWATLLFSNLP</sequence>
<protein>
    <submittedName>
        <fullName evidence="1">Uncharacterized protein</fullName>
    </submittedName>
</protein>
<reference evidence="1 2" key="1">
    <citation type="submission" date="2021-06" db="EMBL/GenBank/DDBJ databases">
        <title>Caerostris darwini draft genome.</title>
        <authorList>
            <person name="Kono N."/>
            <person name="Arakawa K."/>
        </authorList>
    </citation>
    <scope>NUCLEOTIDE SEQUENCE [LARGE SCALE GENOMIC DNA]</scope>
</reference>
<evidence type="ECO:0000313" key="2">
    <source>
        <dbReference type="Proteomes" id="UP001054837"/>
    </source>
</evidence>
<comment type="caution">
    <text evidence="1">The sequence shown here is derived from an EMBL/GenBank/DDBJ whole genome shotgun (WGS) entry which is preliminary data.</text>
</comment>
<dbReference type="AlphaFoldDB" id="A0AAV4V098"/>
<dbReference type="EMBL" id="BPLQ01012162">
    <property type="protein sequence ID" value="GIY63109.1"/>
    <property type="molecule type" value="Genomic_DNA"/>
</dbReference>
<organism evidence="1 2">
    <name type="scientific">Caerostris darwini</name>
    <dbReference type="NCBI Taxonomy" id="1538125"/>
    <lineage>
        <taxon>Eukaryota</taxon>
        <taxon>Metazoa</taxon>
        <taxon>Ecdysozoa</taxon>
        <taxon>Arthropoda</taxon>
        <taxon>Chelicerata</taxon>
        <taxon>Arachnida</taxon>
        <taxon>Araneae</taxon>
        <taxon>Araneomorphae</taxon>
        <taxon>Entelegynae</taxon>
        <taxon>Araneoidea</taxon>
        <taxon>Araneidae</taxon>
        <taxon>Caerostris</taxon>
    </lineage>
</organism>
<dbReference type="Proteomes" id="UP001054837">
    <property type="component" value="Unassembled WGS sequence"/>
</dbReference>
<proteinExistence type="predicted"/>
<gene>
    <name evidence="1" type="ORF">CDAR_492301</name>
</gene>
<name>A0AAV4V098_9ARAC</name>
<accession>A0AAV4V098</accession>
<keyword evidence="2" id="KW-1185">Reference proteome</keyword>
<evidence type="ECO:0000313" key="1">
    <source>
        <dbReference type="EMBL" id="GIY63109.1"/>
    </source>
</evidence>